<evidence type="ECO:0000256" key="2">
    <source>
        <dbReference type="ARBA" id="ARBA00023125"/>
    </source>
</evidence>
<evidence type="ECO:0000313" key="6">
    <source>
        <dbReference type="Proteomes" id="UP001165378"/>
    </source>
</evidence>
<dbReference type="InterPro" id="IPR011991">
    <property type="entry name" value="ArsR-like_HTH"/>
</dbReference>
<evidence type="ECO:0000313" key="5">
    <source>
        <dbReference type="EMBL" id="MCF2527343.1"/>
    </source>
</evidence>
<name>A0AA41PX39_9ACTN</name>
<comment type="caution">
    <text evidence="5">The sequence shown here is derived from an EMBL/GenBank/DDBJ whole genome shotgun (WGS) entry which is preliminary data.</text>
</comment>
<feature type="domain" description="HTH arsR-type" evidence="4">
    <location>
        <begin position="2"/>
        <end position="103"/>
    </location>
</feature>
<dbReference type="EMBL" id="JAKFHA010000003">
    <property type="protein sequence ID" value="MCF2527343.1"/>
    <property type="molecule type" value="Genomic_DNA"/>
</dbReference>
<dbReference type="NCBIfam" id="NF033788">
    <property type="entry name" value="HTH_metalloreg"/>
    <property type="match status" value="1"/>
</dbReference>
<dbReference type="SUPFAM" id="SSF46785">
    <property type="entry name" value="Winged helix' DNA-binding domain"/>
    <property type="match status" value="1"/>
</dbReference>
<dbReference type="RefSeq" id="WP_235051479.1">
    <property type="nucleotide sequence ID" value="NZ_JAKFHA010000003.1"/>
</dbReference>
<sequence>MSFAEPTPDLDAALRALADGNRRTILHVVRDGPCAVGEIAERAGLSQQTASHHLKVLRSAGLVSEQRDGTRRLYAVRTDGLAAVRSYLDGFWPAKLDALKRAAEAAARAAPGGGDG</sequence>
<keyword evidence="6" id="KW-1185">Reference proteome</keyword>
<dbReference type="InterPro" id="IPR036390">
    <property type="entry name" value="WH_DNA-bd_sf"/>
</dbReference>
<dbReference type="PANTHER" id="PTHR33154">
    <property type="entry name" value="TRANSCRIPTIONAL REGULATOR, ARSR FAMILY"/>
    <property type="match status" value="1"/>
</dbReference>
<dbReference type="GO" id="GO:0003700">
    <property type="term" value="F:DNA-binding transcription factor activity"/>
    <property type="evidence" value="ECO:0007669"/>
    <property type="project" value="InterPro"/>
</dbReference>
<proteinExistence type="predicted"/>
<gene>
    <name evidence="5" type="ORF">LZ495_08985</name>
</gene>
<organism evidence="5 6">
    <name type="scientific">Yinghuangia soli</name>
    <dbReference type="NCBI Taxonomy" id="2908204"/>
    <lineage>
        <taxon>Bacteria</taxon>
        <taxon>Bacillati</taxon>
        <taxon>Actinomycetota</taxon>
        <taxon>Actinomycetes</taxon>
        <taxon>Kitasatosporales</taxon>
        <taxon>Streptomycetaceae</taxon>
        <taxon>Yinghuangia</taxon>
    </lineage>
</organism>
<reference evidence="5" key="1">
    <citation type="submission" date="2022-01" db="EMBL/GenBank/DDBJ databases">
        <title>Genome-Based Taxonomic Classification of the Phylum Actinobacteria.</title>
        <authorList>
            <person name="Gao Y."/>
        </authorList>
    </citation>
    <scope>NUCLEOTIDE SEQUENCE</scope>
    <source>
        <strain evidence="5">KLBMP 8922</strain>
    </source>
</reference>
<dbReference type="Pfam" id="PF12840">
    <property type="entry name" value="HTH_20"/>
    <property type="match status" value="1"/>
</dbReference>
<dbReference type="AlphaFoldDB" id="A0AA41PX39"/>
<keyword evidence="1" id="KW-0805">Transcription regulation</keyword>
<dbReference type="PROSITE" id="PS50987">
    <property type="entry name" value="HTH_ARSR_2"/>
    <property type="match status" value="1"/>
</dbReference>
<dbReference type="SMART" id="SM00418">
    <property type="entry name" value="HTH_ARSR"/>
    <property type="match status" value="1"/>
</dbReference>
<dbReference type="InterPro" id="IPR051081">
    <property type="entry name" value="HTH_MetalResp_TranReg"/>
</dbReference>
<evidence type="ECO:0000256" key="1">
    <source>
        <dbReference type="ARBA" id="ARBA00023015"/>
    </source>
</evidence>
<dbReference type="Proteomes" id="UP001165378">
    <property type="component" value="Unassembled WGS sequence"/>
</dbReference>
<evidence type="ECO:0000256" key="3">
    <source>
        <dbReference type="ARBA" id="ARBA00023163"/>
    </source>
</evidence>
<dbReference type="PANTHER" id="PTHR33154:SF33">
    <property type="entry name" value="TRANSCRIPTIONAL REPRESSOR SDPR"/>
    <property type="match status" value="1"/>
</dbReference>
<dbReference type="InterPro" id="IPR001845">
    <property type="entry name" value="HTH_ArsR_DNA-bd_dom"/>
</dbReference>
<dbReference type="Gene3D" id="1.10.10.10">
    <property type="entry name" value="Winged helix-like DNA-binding domain superfamily/Winged helix DNA-binding domain"/>
    <property type="match status" value="1"/>
</dbReference>
<dbReference type="PRINTS" id="PR00778">
    <property type="entry name" value="HTHARSR"/>
</dbReference>
<accession>A0AA41PX39</accession>
<keyword evidence="2" id="KW-0238">DNA-binding</keyword>
<dbReference type="CDD" id="cd00090">
    <property type="entry name" value="HTH_ARSR"/>
    <property type="match status" value="1"/>
</dbReference>
<dbReference type="GO" id="GO:0003677">
    <property type="term" value="F:DNA binding"/>
    <property type="evidence" value="ECO:0007669"/>
    <property type="project" value="UniProtKB-KW"/>
</dbReference>
<keyword evidence="3" id="KW-0804">Transcription</keyword>
<protein>
    <submittedName>
        <fullName evidence="5">Metalloregulator ArsR/SmtB family transcription factor</fullName>
    </submittedName>
</protein>
<dbReference type="InterPro" id="IPR036388">
    <property type="entry name" value="WH-like_DNA-bd_sf"/>
</dbReference>
<evidence type="ECO:0000259" key="4">
    <source>
        <dbReference type="PROSITE" id="PS50987"/>
    </source>
</evidence>